<feature type="region of interest" description="Disordered" evidence="1">
    <location>
        <begin position="84"/>
        <end position="103"/>
    </location>
</feature>
<reference evidence="2" key="1">
    <citation type="journal article" date="2023" name="IScience">
        <title>Live-bearing cockroach genome reveals convergent evolutionary mechanisms linked to viviparity in insects and beyond.</title>
        <authorList>
            <person name="Fouks B."/>
            <person name="Harrison M.C."/>
            <person name="Mikhailova A.A."/>
            <person name="Marchal E."/>
            <person name="English S."/>
            <person name="Carruthers M."/>
            <person name="Jennings E.C."/>
            <person name="Chiamaka E.L."/>
            <person name="Frigard R.A."/>
            <person name="Pippel M."/>
            <person name="Attardo G.M."/>
            <person name="Benoit J.B."/>
            <person name="Bornberg-Bauer E."/>
            <person name="Tobe S.S."/>
        </authorList>
    </citation>
    <scope>NUCLEOTIDE SEQUENCE</scope>
    <source>
        <strain evidence="2">Stay&amp;Tobe</strain>
    </source>
</reference>
<evidence type="ECO:0000256" key="1">
    <source>
        <dbReference type="SAM" id="MobiDB-lite"/>
    </source>
</evidence>
<dbReference type="EMBL" id="JASPKZ010009814">
    <property type="protein sequence ID" value="KAJ9575891.1"/>
    <property type="molecule type" value="Genomic_DNA"/>
</dbReference>
<reference evidence="2" key="2">
    <citation type="submission" date="2023-05" db="EMBL/GenBank/DDBJ databases">
        <authorList>
            <person name="Fouks B."/>
        </authorList>
    </citation>
    <scope>NUCLEOTIDE SEQUENCE</scope>
    <source>
        <strain evidence="2">Stay&amp;Tobe</strain>
        <tissue evidence="2">Testes</tissue>
    </source>
</reference>
<proteinExistence type="predicted"/>
<gene>
    <name evidence="2" type="ORF">L9F63_007203</name>
</gene>
<feature type="non-terminal residue" evidence="2">
    <location>
        <position position="249"/>
    </location>
</feature>
<feature type="non-terminal residue" evidence="2">
    <location>
        <position position="1"/>
    </location>
</feature>
<keyword evidence="3" id="KW-1185">Reference proteome</keyword>
<protein>
    <submittedName>
        <fullName evidence="2">Uncharacterized protein</fullName>
    </submittedName>
</protein>
<comment type="caution">
    <text evidence="2">The sequence shown here is derived from an EMBL/GenBank/DDBJ whole genome shotgun (WGS) entry which is preliminary data.</text>
</comment>
<dbReference type="Proteomes" id="UP001233999">
    <property type="component" value="Unassembled WGS sequence"/>
</dbReference>
<evidence type="ECO:0000313" key="3">
    <source>
        <dbReference type="Proteomes" id="UP001233999"/>
    </source>
</evidence>
<name>A0AAD8E3V9_DIPPU</name>
<accession>A0AAD8E3V9</accession>
<evidence type="ECO:0000313" key="2">
    <source>
        <dbReference type="EMBL" id="KAJ9575891.1"/>
    </source>
</evidence>
<sequence length="249" mass="28928">SCHARKSLRIVALEVLSMLRKQARKSEGFHAVTHKQYNGNTRRTCLRIIFHLTEVPAKMGFTTFESRARIGHIKNVNLKTYEGPKDRNNRIANKSRLLDDDENPNCQQVRRKKRKYNEISKPPQNIPSINSVPYVIIVSEIVTFRGRYSAIRGENKSNKSKIIKIVMIQFVPKWNIVQQLSSSSEKHYKTRETSEHHETTGCDDRDYFTLKNIHCHNVTKTCAELRLQRPSLIVYVVARSQLVENITQK</sequence>
<organism evidence="2 3">
    <name type="scientific">Diploptera punctata</name>
    <name type="common">Pacific beetle cockroach</name>
    <dbReference type="NCBI Taxonomy" id="6984"/>
    <lineage>
        <taxon>Eukaryota</taxon>
        <taxon>Metazoa</taxon>
        <taxon>Ecdysozoa</taxon>
        <taxon>Arthropoda</taxon>
        <taxon>Hexapoda</taxon>
        <taxon>Insecta</taxon>
        <taxon>Pterygota</taxon>
        <taxon>Neoptera</taxon>
        <taxon>Polyneoptera</taxon>
        <taxon>Dictyoptera</taxon>
        <taxon>Blattodea</taxon>
        <taxon>Blaberoidea</taxon>
        <taxon>Blaberidae</taxon>
        <taxon>Diplopterinae</taxon>
        <taxon>Diploptera</taxon>
    </lineage>
</organism>
<dbReference type="AlphaFoldDB" id="A0AAD8E3V9"/>